<name>A0ABR0ENF3_ZASCE</name>
<feature type="domain" description="BTB" evidence="1">
    <location>
        <begin position="33"/>
        <end position="102"/>
    </location>
</feature>
<dbReference type="CDD" id="cd18186">
    <property type="entry name" value="BTB_POZ_ZBTB_KLHL-like"/>
    <property type="match status" value="1"/>
</dbReference>
<dbReference type="SUPFAM" id="SSF54695">
    <property type="entry name" value="POZ domain"/>
    <property type="match status" value="1"/>
</dbReference>
<protein>
    <recommendedName>
        <fullName evidence="1">BTB domain-containing protein</fullName>
    </recommendedName>
</protein>
<keyword evidence="3" id="KW-1185">Reference proteome</keyword>
<dbReference type="InterPro" id="IPR011333">
    <property type="entry name" value="SKP1/BTB/POZ_sf"/>
</dbReference>
<dbReference type="PANTHER" id="PTHR47843:SF5">
    <property type="entry name" value="BTB_POZ DOMAIN PROTEIN"/>
    <property type="match status" value="1"/>
</dbReference>
<dbReference type="Proteomes" id="UP001305779">
    <property type="component" value="Unassembled WGS sequence"/>
</dbReference>
<dbReference type="Pfam" id="PF00651">
    <property type="entry name" value="BTB"/>
    <property type="match status" value="1"/>
</dbReference>
<reference evidence="2 3" key="1">
    <citation type="journal article" date="2023" name="G3 (Bethesda)">
        <title>A chromosome-level genome assembly of Zasmidium syzygii isolated from banana leaves.</title>
        <authorList>
            <person name="van Westerhoven A.C."/>
            <person name="Mehrabi R."/>
            <person name="Talebi R."/>
            <person name="Steentjes M.B.F."/>
            <person name="Corcolon B."/>
            <person name="Chong P.A."/>
            <person name="Kema G.H.J."/>
            <person name="Seidl M.F."/>
        </authorList>
    </citation>
    <scope>NUCLEOTIDE SEQUENCE [LARGE SCALE GENOMIC DNA]</scope>
    <source>
        <strain evidence="2 3">P124</strain>
    </source>
</reference>
<accession>A0ABR0ENF3</accession>
<dbReference type="PANTHER" id="PTHR47843">
    <property type="entry name" value="BTB DOMAIN-CONTAINING PROTEIN-RELATED"/>
    <property type="match status" value="1"/>
</dbReference>
<dbReference type="InterPro" id="IPR000210">
    <property type="entry name" value="BTB/POZ_dom"/>
</dbReference>
<proteinExistence type="predicted"/>
<dbReference type="Gene3D" id="3.30.710.10">
    <property type="entry name" value="Potassium Channel Kv1.1, Chain A"/>
    <property type="match status" value="1"/>
</dbReference>
<organism evidence="2 3">
    <name type="scientific">Zasmidium cellare</name>
    <name type="common">Wine cellar mold</name>
    <name type="synonym">Racodium cellare</name>
    <dbReference type="NCBI Taxonomy" id="395010"/>
    <lineage>
        <taxon>Eukaryota</taxon>
        <taxon>Fungi</taxon>
        <taxon>Dikarya</taxon>
        <taxon>Ascomycota</taxon>
        <taxon>Pezizomycotina</taxon>
        <taxon>Dothideomycetes</taxon>
        <taxon>Dothideomycetidae</taxon>
        <taxon>Mycosphaerellales</taxon>
        <taxon>Mycosphaerellaceae</taxon>
        <taxon>Zasmidium</taxon>
    </lineage>
</organism>
<dbReference type="EMBL" id="JAXOVC010000004">
    <property type="protein sequence ID" value="KAK4503131.1"/>
    <property type="molecule type" value="Genomic_DNA"/>
</dbReference>
<sequence>MATQEESQDMAHPPLQMGLKIAGMLSDADPDFSDLIVQYGTHEWRVHKLVLCTQSNFFCNVCKNGLWGGGRDGVVDLSQCHSARGVDAMLQYFYTSDYSTDVDTRDEPRDCPSLLLHIDVYLAAWKISCSELGDIAIGNFCEEVESYWFTPTFAHAIDELYSCVLGSVQPMRDAAIQVAARHAKELLKEDFGEEFRQVVKEREYFARAFRTAAIEALEDMGLYFCVEQAKLFNAPDSEFAACTWCRRAQFEVGHHKVENDIETERLLNELRNANI</sequence>
<evidence type="ECO:0000313" key="3">
    <source>
        <dbReference type="Proteomes" id="UP001305779"/>
    </source>
</evidence>
<gene>
    <name evidence="2" type="ORF">PRZ48_006558</name>
</gene>
<comment type="caution">
    <text evidence="2">The sequence shown here is derived from an EMBL/GenBank/DDBJ whole genome shotgun (WGS) entry which is preliminary data.</text>
</comment>
<dbReference type="PROSITE" id="PS50097">
    <property type="entry name" value="BTB"/>
    <property type="match status" value="1"/>
</dbReference>
<evidence type="ECO:0000259" key="1">
    <source>
        <dbReference type="PROSITE" id="PS50097"/>
    </source>
</evidence>
<evidence type="ECO:0000313" key="2">
    <source>
        <dbReference type="EMBL" id="KAK4503131.1"/>
    </source>
</evidence>